<comment type="caution">
    <text evidence="1">The sequence shown here is derived from an EMBL/GenBank/DDBJ whole genome shotgun (WGS) entry which is preliminary data.</text>
</comment>
<dbReference type="EMBL" id="BMLN01000005">
    <property type="protein sequence ID" value="GGN99736.1"/>
    <property type="molecule type" value="Genomic_DNA"/>
</dbReference>
<name>A0ABQ2L3U7_9BACL</name>
<proteinExistence type="predicted"/>
<keyword evidence="2" id="KW-1185">Reference proteome</keyword>
<reference evidence="2" key="1">
    <citation type="journal article" date="2019" name="Int. J. Syst. Evol. Microbiol.">
        <title>The Global Catalogue of Microorganisms (GCM) 10K type strain sequencing project: providing services to taxonomists for standard genome sequencing and annotation.</title>
        <authorList>
            <consortium name="The Broad Institute Genomics Platform"/>
            <consortium name="The Broad Institute Genome Sequencing Center for Infectious Disease"/>
            <person name="Wu L."/>
            <person name="Ma J."/>
        </authorList>
    </citation>
    <scope>NUCLEOTIDE SEQUENCE [LARGE SCALE GENOMIC DNA]</scope>
    <source>
        <strain evidence="2">CGMCC 1.6964</strain>
    </source>
</reference>
<gene>
    <name evidence="1" type="ORF">GCM10010969_20120</name>
</gene>
<protein>
    <submittedName>
        <fullName evidence="1">Uncharacterized protein</fullName>
    </submittedName>
</protein>
<accession>A0ABQ2L3U7</accession>
<dbReference type="RefSeq" id="WP_018977819.1">
    <property type="nucleotide sequence ID" value="NZ_BMLN01000005.1"/>
</dbReference>
<evidence type="ECO:0000313" key="2">
    <source>
        <dbReference type="Proteomes" id="UP000606653"/>
    </source>
</evidence>
<organism evidence="1 2">
    <name type="scientific">Saccharibacillus kuerlensis</name>
    <dbReference type="NCBI Taxonomy" id="459527"/>
    <lineage>
        <taxon>Bacteria</taxon>
        <taxon>Bacillati</taxon>
        <taxon>Bacillota</taxon>
        <taxon>Bacilli</taxon>
        <taxon>Bacillales</taxon>
        <taxon>Paenibacillaceae</taxon>
        <taxon>Saccharibacillus</taxon>
    </lineage>
</organism>
<sequence length="87" mass="9737">MLESRIVSGKVIEQRGHIVITVQGGLVSSYDLRYYKLPEEDVEELLGFDGNAAELRSSASPVVLSNWKRHAFSPPSEQENEKSAYRA</sequence>
<evidence type="ECO:0000313" key="1">
    <source>
        <dbReference type="EMBL" id="GGN99736.1"/>
    </source>
</evidence>
<dbReference type="Proteomes" id="UP000606653">
    <property type="component" value="Unassembled WGS sequence"/>
</dbReference>